<dbReference type="InterPro" id="IPR018698">
    <property type="entry name" value="VWA-like_dom"/>
</dbReference>
<sequence>HRYWNQKDPRSPGMEQQRKNWDEIREKTQVEMETFSKEAARDCETFTEQFQAENRKRYDYREFLRKFCIRREEMQVDMDTFDYIFYNYGMQLYGNMPLIEPLETKEVNRIQDFVIVIDTSMSCKGELVQKFLEETYSVLQESQSFFRKMQIHILQCDEQVRQDRKITSQEELKEYMEHVELTGQGGTDFRPPFAYVEELRARGEFTRLRGLLYFTDGYGIFPAKKPDYETAFIFMKEDYQDVDVPPWAIKLILEPEDLSGREKNEY</sequence>
<proteinExistence type="predicted"/>
<reference evidence="3" key="2">
    <citation type="submission" date="2021-04" db="EMBL/GenBank/DDBJ databases">
        <authorList>
            <person name="Gilroy R."/>
        </authorList>
    </citation>
    <scope>NUCLEOTIDE SEQUENCE</scope>
    <source>
        <strain evidence="3">ChiSjej1B19-8411</strain>
    </source>
</reference>
<feature type="domain" description="VWA-like" evidence="2">
    <location>
        <begin position="114"/>
        <end position="251"/>
    </location>
</feature>
<dbReference type="Proteomes" id="UP000886817">
    <property type="component" value="Unassembled WGS sequence"/>
</dbReference>
<feature type="region of interest" description="Disordered" evidence="1">
    <location>
        <begin position="1"/>
        <end position="20"/>
    </location>
</feature>
<dbReference type="SUPFAM" id="SSF53300">
    <property type="entry name" value="vWA-like"/>
    <property type="match status" value="1"/>
</dbReference>
<feature type="non-terminal residue" evidence="3">
    <location>
        <position position="1"/>
    </location>
</feature>
<dbReference type="AlphaFoldDB" id="A0A9D1WGP5"/>
<evidence type="ECO:0000256" key="1">
    <source>
        <dbReference type="SAM" id="MobiDB-lite"/>
    </source>
</evidence>
<evidence type="ECO:0000313" key="3">
    <source>
        <dbReference type="EMBL" id="HIX58846.1"/>
    </source>
</evidence>
<accession>A0A9D1WGP5</accession>
<comment type="caution">
    <text evidence="3">The sequence shown here is derived from an EMBL/GenBank/DDBJ whole genome shotgun (WGS) entry which is preliminary data.</text>
</comment>
<evidence type="ECO:0000259" key="2">
    <source>
        <dbReference type="Pfam" id="PF09967"/>
    </source>
</evidence>
<dbReference type="PANTHER" id="PTHR38730:SF1">
    <property type="entry name" value="SLL7028 PROTEIN"/>
    <property type="match status" value="1"/>
</dbReference>
<reference evidence="3" key="1">
    <citation type="journal article" date="2021" name="PeerJ">
        <title>Extensive microbial diversity within the chicken gut microbiome revealed by metagenomics and culture.</title>
        <authorList>
            <person name="Gilroy R."/>
            <person name="Ravi A."/>
            <person name="Getino M."/>
            <person name="Pursley I."/>
            <person name="Horton D.L."/>
            <person name="Alikhan N.F."/>
            <person name="Baker D."/>
            <person name="Gharbi K."/>
            <person name="Hall N."/>
            <person name="Watson M."/>
            <person name="Adriaenssens E.M."/>
            <person name="Foster-Nyarko E."/>
            <person name="Jarju S."/>
            <person name="Secka A."/>
            <person name="Antonio M."/>
            <person name="Oren A."/>
            <person name="Chaudhuri R.R."/>
            <person name="La Ragione R."/>
            <person name="Hildebrand F."/>
            <person name="Pallen M.J."/>
        </authorList>
    </citation>
    <scope>NUCLEOTIDE SEQUENCE</scope>
    <source>
        <strain evidence="3">ChiSjej1B19-8411</strain>
    </source>
</reference>
<dbReference type="CDD" id="cd00198">
    <property type="entry name" value="vWFA"/>
    <property type="match status" value="1"/>
</dbReference>
<dbReference type="EMBL" id="DXEX01000091">
    <property type="protein sequence ID" value="HIX58846.1"/>
    <property type="molecule type" value="Genomic_DNA"/>
</dbReference>
<dbReference type="InterPro" id="IPR036465">
    <property type="entry name" value="vWFA_dom_sf"/>
</dbReference>
<name>A0A9D1WGP5_9FIRM</name>
<dbReference type="PANTHER" id="PTHR38730">
    <property type="entry name" value="SLL7028 PROTEIN"/>
    <property type="match status" value="1"/>
</dbReference>
<dbReference type="Pfam" id="PF09967">
    <property type="entry name" value="DUF2201"/>
    <property type="match status" value="1"/>
</dbReference>
<protein>
    <submittedName>
        <fullName evidence="3">Metallopeptidase</fullName>
    </submittedName>
</protein>
<evidence type="ECO:0000313" key="4">
    <source>
        <dbReference type="Proteomes" id="UP000886817"/>
    </source>
</evidence>
<gene>
    <name evidence="3" type="ORF">IAA45_03915</name>
</gene>
<organism evidence="3 4">
    <name type="scientific">Candidatus Blautia gallistercoris</name>
    <dbReference type="NCBI Taxonomy" id="2838490"/>
    <lineage>
        <taxon>Bacteria</taxon>
        <taxon>Bacillati</taxon>
        <taxon>Bacillota</taxon>
        <taxon>Clostridia</taxon>
        <taxon>Lachnospirales</taxon>
        <taxon>Lachnospiraceae</taxon>
        <taxon>Blautia</taxon>
    </lineage>
</organism>